<evidence type="ECO:0000313" key="4">
    <source>
        <dbReference type="Proteomes" id="UP000199675"/>
    </source>
</evidence>
<dbReference type="AlphaFoldDB" id="A0A1H2XYC9"/>
<evidence type="ECO:0000313" key="3">
    <source>
        <dbReference type="EMBL" id="SDW97831.1"/>
    </source>
</evidence>
<accession>A0A1H2XYC9</accession>
<name>A0A1H2XYC9_9GAMM</name>
<protein>
    <submittedName>
        <fullName evidence="3">Oxygen tolerance</fullName>
    </submittedName>
</protein>
<dbReference type="OrthoDB" id="5293418at2"/>
<dbReference type="EMBL" id="FNNE01000005">
    <property type="protein sequence ID" value="SDW97831.1"/>
    <property type="molecule type" value="Genomic_DNA"/>
</dbReference>
<dbReference type="STRING" id="488533.SAMN04487960_105198"/>
<organism evidence="3 4">
    <name type="scientific">Marinobacter mobilis</name>
    <dbReference type="NCBI Taxonomy" id="488533"/>
    <lineage>
        <taxon>Bacteria</taxon>
        <taxon>Pseudomonadati</taxon>
        <taxon>Pseudomonadota</taxon>
        <taxon>Gammaproteobacteria</taxon>
        <taxon>Pseudomonadales</taxon>
        <taxon>Marinobacteraceae</taxon>
        <taxon>Marinobacter</taxon>
    </lineage>
</organism>
<feature type="signal peptide" evidence="2">
    <location>
        <begin position="1"/>
        <end position="18"/>
    </location>
</feature>
<sequence length="434" mass="48348">MRGFAALLLTSLATEIMAAPQVMIQTRLEPESGLRAGQAIRYQVDVLTDTWLTATPEFSQLQVPGTLVDFEGSRGRSIQRTINGKRYFGVTYSYRLVALEAGVITLPELQVLAAVGQADVPVAATVPERSFAVQALPGLEADTLLAGDVQLTQQLVPAGNRYDAGQPLTRQIRVVAERALPLAIPALMPAEPGAAAGNTLTATPLPAKVRHLTDGRGRSTGGERLEQLRYLPESGGQHTLPALSLSWWDIDENRMKQSELPALEIEVIPPPQRDKALASELFSLSKRLGAWSERQPTGLWFGLITLCAAAGWGGRRYSRPARRWLVRWGQQRYHQSTFIARFRAQRQLKRSSPVLDGTYQLVRRLDDQATVRESSLDPYSEQALLDSLDHYYRRNPDPHSGRRMLSKTLRKKLMPRHNRHRRTRASLPPLNPEP</sequence>
<feature type="compositionally biased region" description="Basic residues" evidence="1">
    <location>
        <begin position="414"/>
        <end position="424"/>
    </location>
</feature>
<keyword evidence="2" id="KW-0732">Signal</keyword>
<feature type="region of interest" description="Disordered" evidence="1">
    <location>
        <begin position="414"/>
        <end position="434"/>
    </location>
</feature>
<reference evidence="3 4" key="1">
    <citation type="submission" date="2016-10" db="EMBL/GenBank/DDBJ databases">
        <authorList>
            <person name="de Groot N.N."/>
        </authorList>
    </citation>
    <scope>NUCLEOTIDE SEQUENCE [LARGE SCALE GENOMIC DNA]</scope>
    <source>
        <strain evidence="3 4">CGMCC 1.7059</strain>
    </source>
</reference>
<keyword evidence="4" id="KW-1185">Reference proteome</keyword>
<proteinExistence type="predicted"/>
<evidence type="ECO:0000256" key="2">
    <source>
        <dbReference type="SAM" id="SignalP"/>
    </source>
</evidence>
<dbReference type="RefSeq" id="WP_091812977.1">
    <property type="nucleotide sequence ID" value="NZ_FNNE01000005.1"/>
</dbReference>
<evidence type="ECO:0000256" key="1">
    <source>
        <dbReference type="SAM" id="MobiDB-lite"/>
    </source>
</evidence>
<dbReference type="Proteomes" id="UP000199675">
    <property type="component" value="Unassembled WGS sequence"/>
</dbReference>
<feature type="chain" id="PRO_5011490410" evidence="2">
    <location>
        <begin position="19"/>
        <end position="434"/>
    </location>
</feature>
<gene>
    <name evidence="3" type="ORF">SAMN04487960_105198</name>
</gene>